<organism evidence="8 9">
    <name type="scientific">Blyttiomyces helicus</name>
    <dbReference type="NCBI Taxonomy" id="388810"/>
    <lineage>
        <taxon>Eukaryota</taxon>
        <taxon>Fungi</taxon>
        <taxon>Fungi incertae sedis</taxon>
        <taxon>Chytridiomycota</taxon>
        <taxon>Chytridiomycota incertae sedis</taxon>
        <taxon>Chytridiomycetes</taxon>
        <taxon>Chytridiomycetes incertae sedis</taxon>
        <taxon>Blyttiomyces</taxon>
    </lineage>
</organism>
<dbReference type="OrthoDB" id="2143914at2759"/>
<feature type="non-terminal residue" evidence="8">
    <location>
        <position position="136"/>
    </location>
</feature>
<dbReference type="GO" id="GO:0042796">
    <property type="term" value="P:snRNA transcription by RNA polymerase III"/>
    <property type="evidence" value="ECO:0007669"/>
    <property type="project" value="TreeGrafter"/>
</dbReference>
<dbReference type="Gene3D" id="1.10.10.60">
    <property type="entry name" value="Homeodomain-like"/>
    <property type="match status" value="2"/>
</dbReference>
<feature type="domain" description="Myb-like" evidence="6">
    <location>
        <begin position="17"/>
        <end position="62"/>
    </location>
</feature>
<reference evidence="9" key="1">
    <citation type="journal article" date="2018" name="Nat. Microbiol.">
        <title>Leveraging single-cell genomics to expand the fungal tree of life.</title>
        <authorList>
            <person name="Ahrendt S.R."/>
            <person name="Quandt C.A."/>
            <person name="Ciobanu D."/>
            <person name="Clum A."/>
            <person name="Salamov A."/>
            <person name="Andreopoulos B."/>
            <person name="Cheng J.F."/>
            <person name="Woyke T."/>
            <person name="Pelin A."/>
            <person name="Henrissat B."/>
            <person name="Reynolds N.K."/>
            <person name="Benny G.L."/>
            <person name="Smith M.E."/>
            <person name="James T.Y."/>
            <person name="Grigoriev I.V."/>
        </authorList>
    </citation>
    <scope>NUCLEOTIDE SEQUENCE [LARGE SCALE GENOMIC DNA]</scope>
</reference>
<dbReference type="InterPro" id="IPR009057">
    <property type="entry name" value="Homeodomain-like_sf"/>
</dbReference>
<gene>
    <name evidence="8" type="ORF">BDK51DRAFT_11403</name>
</gene>
<dbReference type="InterPro" id="IPR017930">
    <property type="entry name" value="Myb_dom"/>
</dbReference>
<dbReference type="GO" id="GO:0000978">
    <property type="term" value="F:RNA polymerase II cis-regulatory region sequence-specific DNA binding"/>
    <property type="evidence" value="ECO:0007669"/>
    <property type="project" value="TreeGrafter"/>
</dbReference>
<dbReference type="SMART" id="SM00717">
    <property type="entry name" value="SANT"/>
    <property type="match status" value="2"/>
</dbReference>
<feature type="region of interest" description="Disordered" evidence="5">
    <location>
        <begin position="1"/>
        <end position="20"/>
    </location>
</feature>
<evidence type="ECO:0000256" key="2">
    <source>
        <dbReference type="ARBA" id="ARBA00023125"/>
    </source>
</evidence>
<dbReference type="InterPro" id="IPR001005">
    <property type="entry name" value="SANT/Myb"/>
</dbReference>
<dbReference type="Pfam" id="PF13921">
    <property type="entry name" value="Myb_DNA-bind_6"/>
    <property type="match status" value="1"/>
</dbReference>
<evidence type="ECO:0000256" key="4">
    <source>
        <dbReference type="ARBA" id="ARBA00023242"/>
    </source>
</evidence>
<evidence type="ECO:0000313" key="8">
    <source>
        <dbReference type="EMBL" id="RKO84714.1"/>
    </source>
</evidence>
<dbReference type="PANTHER" id="PTHR46621:SF1">
    <property type="entry name" value="SNRNA-ACTIVATING PROTEIN COMPLEX SUBUNIT 4"/>
    <property type="match status" value="1"/>
</dbReference>
<feature type="domain" description="HTH myb-type" evidence="7">
    <location>
        <begin position="17"/>
        <end position="62"/>
    </location>
</feature>
<dbReference type="SUPFAM" id="SSF46689">
    <property type="entry name" value="Homeodomain-like"/>
    <property type="match status" value="1"/>
</dbReference>
<keyword evidence="1" id="KW-0805">Transcription regulation</keyword>
<evidence type="ECO:0000313" key="9">
    <source>
        <dbReference type="Proteomes" id="UP000269721"/>
    </source>
</evidence>
<evidence type="ECO:0000259" key="7">
    <source>
        <dbReference type="PROSITE" id="PS51294"/>
    </source>
</evidence>
<dbReference type="PANTHER" id="PTHR46621">
    <property type="entry name" value="SNRNA-ACTIVATING PROTEIN COMPLEX SUBUNIT 4"/>
    <property type="match status" value="1"/>
</dbReference>
<evidence type="ECO:0000259" key="6">
    <source>
        <dbReference type="PROSITE" id="PS50090"/>
    </source>
</evidence>
<dbReference type="GO" id="GO:0001006">
    <property type="term" value="F:RNA polymerase III type 3 promoter sequence-specific DNA binding"/>
    <property type="evidence" value="ECO:0007669"/>
    <property type="project" value="TreeGrafter"/>
</dbReference>
<dbReference type="CDD" id="cd00167">
    <property type="entry name" value="SANT"/>
    <property type="match status" value="2"/>
</dbReference>
<protein>
    <recommendedName>
        <fullName evidence="10">Homeodomain-like protein</fullName>
    </recommendedName>
</protein>
<dbReference type="AlphaFoldDB" id="A0A4P9VY89"/>
<keyword evidence="3" id="KW-0804">Transcription</keyword>
<dbReference type="InterPro" id="IPR051575">
    <property type="entry name" value="Myb-like_DNA-bd"/>
</dbReference>
<keyword evidence="9" id="KW-1185">Reference proteome</keyword>
<dbReference type="GO" id="GO:0019185">
    <property type="term" value="C:snRNA-activating protein complex"/>
    <property type="evidence" value="ECO:0007669"/>
    <property type="project" value="TreeGrafter"/>
</dbReference>
<feature type="domain" description="Myb-like" evidence="6">
    <location>
        <begin position="63"/>
        <end position="118"/>
    </location>
</feature>
<feature type="domain" description="HTH myb-type" evidence="7">
    <location>
        <begin position="63"/>
        <end position="122"/>
    </location>
</feature>
<dbReference type="EMBL" id="KZ999810">
    <property type="protein sequence ID" value="RKO84714.1"/>
    <property type="molecule type" value="Genomic_DNA"/>
</dbReference>
<evidence type="ECO:0000256" key="5">
    <source>
        <dbReference type="SAM" id="MobiDB-lite"/>
    </source>
</evidence>
<accession>A0A4P9VY89</accession>
<keyword evidence="2" id="KW-0238">DNA-binding</keyword>
<dbReference type="PROSITE" id="PS51294">
    <property type="entry name" value="HTH_MYB"/>
    <property type="match status" value="2"/>
</dbReference>
<proteinExistence type="predicted"/>
<dbReference type="Proteomes" id="UP000269721">
    <property type="component" value="Unassembled WGS sequence"/>
</dbReference>
<keyword evidence="4" id="KW-0539">Nucleus</keyword>
<evidence type="ECO:0000256" key="3">
    <source>
        <dbReference type="ARBA" id="ARBA00023163"/>
    </source>
</evidence>
<dbReference type="PROSITE" id="PS50090">
    <property type="entry name" value="MYB_LIKE"/>
    <property type="match status" value="2"/>
</dbReference>
<dbReference type="GO" id="GO:0042795">
    <property type="term" value="P:snRNA transcription by RNA polymerase II"/>
    <property type="evidence" value="ECO:0007669"/>
    <property type="project" value="TreeGrafter"/>
</dbReference>
<evidence type="ECO:0000256" key="1">
    <source>
        <dbReference type="ARBA" id="ARBA00023015"/>
    </source>
</evidence>
<name>A0A4P9VY89_9FUNG</name>
<feature type="non-terminal residue" evidence="8">
    <location>
        <position position="1"/>
    </location>
</feature>
<evidence type="ECO:0008006" key="10">
    <source>
        <dbReference type="Google" id="ProtNLM"/>
    </source>
</evidence>
<sequence>NPTPTFPQASKPATYKRWTPAEDTLLRNAVKTHGPTGKWRAISACIPGRNPTQCSTRWTGALNETNSRGKWSPAEDELLRAAIEEVVGEDGGIPWGRVAERVPGRAVTQCVSRWREGLDPRVRKGKWKADGDLLLE</sequence>